<keyword evidence="3 7" id="KW-0808">Transferase</keyword>
<comment type="similarity">
    <text evidence="1 7">Belongs to the Lgt family.</text>
</comment>
<feature type="transmembrane region" description="Helical" evidence="7">
    <location>
        <begin position="209"/>
        <end position="228"/>
    </location>
</feature>
<evidence type="ECO:0000256" key="1">
    <source>
        <dbReference type="ARBA" id="ARBA00007150"/>
    </source>
</evidence>
<dbReference type="EC" id="2.5.1.145" evidence="7"/>
<feature type="transmembrane region" description="Helical" evidence="7">
    <location>
        <begin position="240"/>
        <end position="259"/>
    </location>
</feature>
<gene>
    <name evidence="8" type="primary">lgt1</name>
    <name evidence="7" type="synonym">lgt</name>
    <name evidence="8" type="ORF">Back2_05370</name>
</gene>
<keyword evidence="6 7" id="KW-0472">Membrane</keyword>
<keyword evidence="9" id="KW-1185">Reference proteome</keyword>
<evidence type="ECO:0000256" key="4">
    <source>
        <dbReference type="ARBA" id="ARBA00022692"/>
    </source>
</evidence>
<evidence type="ECO:0000256" key="6">
    <source>
        <dbReference type="ARBA" id="ARBA00023136"/>
    </source>
</evidence>
<dbReference type="InterPro" id="IPR001640">
    <property type="entry name" value="Lgt"/>
</dbReference>
<dbReference type="PROSITE" id="PS01311">
    <property type="entry name" value="LGT"/>
    <property type="match status" value="1"/>
</dbReference>
<dbReference type="RefSeq" id="WP_125566521.1">
    <property type="nucleotide sequence ID" value="NZ_AP019307.1"/>
</dbReference>
<dbReference type="AlphaFoldDB" id="A0A3G9IBL2"/>
<feature type="transmembrane region" description="Helical" evidence="7">
    <location>
        <begin position="91"/>
        <end position="113"/>
    </location>
</feature>
<feature type="transmembrane region" description="Helical" evidence="7">
    <location>
        <begin position="179"/>
        <end position="197"/>
    </location>
</feature>
<comment type="subcellular location">
    <subcellularLocation>
        <location evidence="7">Cell membrane</location>
        <topology evidence="7">Multi-pass membrane protein</topology>
    </subcellularLocation>
</comment>
<proteinExistence type="inferred from homology"/>
<keyword evidence="2 7" id="KW-1003">Cell membrane</keyword>
<sequence>MISLFIPSPHQGVWHLGPIPLRGYALAIILGAIVCVIIAERRWQARGGRAGFIQDLALWAFPFGLVGARLYSVMTDSDRYFGHGVPWWEPFAIWHGGIGIWGAISGGALGVWIACRRAGVLLPVVADVLAPCLLVAQGIGRWGNWFNQELYGRATTLPWGLKIDAAHAPGGVAGTYHPTFLYECLWDLGAAGLILWLDRRFKFGHGRGFALYAMIYTLGRAWIEYLRIDSVQHHVLGLRLNDWTALVVFLGGLAYFVLVGRKQLPREESPYVAVGENASTAV</sequence>
<dbReference type="HAMAP" id="MF_01147">
    <property type="entry name" value="Lgt"/>
    <property type="match status" value="1"/>
</dbReference>
<dbReference type="GO" id="GO:0005886">
    <property type="term" value="C:plasma membrane"/>
    <property type="evidence" value="ECO:0007669"/>
    <property type="project" value="UniProtKB-SubCell"/>
</dbReference>
<dbReference type="GO" id="GO:0008961">
    <property type="term" value="F:phosphatidylglycerol-prolipoprotein diacylglyceryl transferase activity"/>
    <property type="evidence" value="ECO:0007669"/>
    <property type="project" value="UniProtKB-UniRule"/>
</dbReference>
<accession>A0A3G9IBL2</accession>
<dbReference type="NCBIfam" id="TIGR00544">
    <property type="entry name" value="lgt"/>
    <property type="match status" value="1"/>
</dbReference>
<dbReference type="EMBL" id="AP019307">
    <property type="protein sequence ID" value="BBH16250.1"/>
    <property type="molecule type" value="Genomic_DNA"/>
</dbReference>
<keyword evidence="5 7" id="KW-1133">Transmembrane helix</keyword>
<comment type="function">
    <text evidence="7">Catalyzes the transfer of the diacylglyceryl group from phosphatidylglycerol to the sulfhydryl group of the N-terminal cysteine of a prolipoprotein, the first step in the formation of mature lipoproteins.</text>
</comment>
<name>A0A3G9IBL2_9ACTN</name>
<feature type="transmembrane region" description="Helical" evidence="7">
    <location>
        <begin position="51"/>
        <end position="71"/>
    </location>
</feature>
<dbReference type="OrthoDB" id="871140at2"/>
<organism evidence="8 9">
    <name type="scientific">Nocardioides baekrokdamisoli</name>
    <dbReference type="NCBI Taxonomy" id="1804624"/>
    <lineage>
        <taxon>Bacteria</taxon>
        <taxon>Bacillati</taxon>
        <taxon>Actinomycetota</taxon>
        <taxon>Actinomycetes</taxon>
        <taxon>Propionibacteriales</taxon>
        <taxon>Nocardioidaceae</taxon>
        <taxon>Nocardioides</taxon>
    </lineage>
</organism>
<evidence type="ECO:0000313" key="9">
    <source>
        <dbReference type="Proteomes" id="UP000271573"/>
    </source>
</evidence>
<keyword evidence="4 7" id="KW-0812">Transmembrane</keyword>
<evidence type="ECO:0000313" key="8">
    <source>
        <dbReference type="EMBL" id="BBH16250.1"/>
    </source>
</evidence>
<comment type="pathway">
    <text evidence="7">Protein modification; lipoprotein biosynthesis (diacylglyceryl transfer).</text>
</comment>
<feature type="transmembrane region" description="Helical" evidence="7">
    <location>
        <begin position="120"/>
        <end position="140"/>
    </location>
</feature>
<reference evidence="8 9" key="1">
    <citation type="submission" date="2018-11" db="EMBL/GenBank/DDBJ databases">
        <title>Complete genome sequence of Nocardioides baekrokdamisoli strain KCTC 39748.</title>
        <authorList>
            <person name="Kang S.W."/>
            <person name="Lee K.C."/>
            <person name="Kim K.K."/>
            <person name="Kim J.S."/>
            <person name="Kim D.S."/>
            <person name="Ko S.H."/>
            <person name="Yang S.H."/>
            <person name="Shin Y.K."/>
            <person name="Lee J.S."/>
        </authorList>
    </citation>
    <scope>NUCLEOTIDE SEQUENCE [LARGE SCALE GENOMIC DNA]</scope>
    <source>
        <strain evidence="8 9">KCTC 39748</strain>
    </source>
</reference>
<dbReference type="UniPathway" id="UPA00664"/>
<comment type="catalytic activity">
    <reaction evidence="7">
        <text>L-cysteinyl-[prolipoprotein] + a 1,2-diacyl-sn-glycero-3-phospho-(1'-sn-glycerol) = an S-1,2-diacyl-sn-glyceryl-L-cysteinyl-[prolipoprotein] + sn-glycerol 1-phosphate + H(+)</text>
        <dbReference type="Rhea" id="RHEA:56712"/>
        <dbReference type="Rhea" id="RHEA-COMP:14679"/>
        <dbReference type="Rhea" id="RHEA-COMP:14680"/>
        <dbReference type="ChEBI" id="CHEBI:15378"/>
        <dbReference type="ChEBI" id="CHEBI:29950"/>
        <dbReference type="ChEBI" id="CHEBI:57685"/>
        <dbReference type="ChEBI" id="CHEBI:64716"/>
        <dbReference type="ChEBI" id="CHEBI:140658"/>
        <dbReference type="EC" id="2.5.1.145"/>
    </reaction>
</comment>
<dbReference type="PANTHER" id="PTHR30589:SF0">
    <property type="entry name" value="PHOSPHATIDYLGLYCEROL--PROLIPOPROTEIN DIACYLGLYCERYL TRANSFERASE"/>
    <property type="match status" value="1"/>
</dbReference>
<protein>
    <recommendedName>
        <fullName evidence="7">Phosphatidylglycerol--prolipoprotein diacylglyceryl transferase</fullName>
        <ecNumber evidence="7">2.5.1.145</ecNumber>
    </recommendedName>
</protein>
<dbReference type="KEGG" id="nbe:Back2_05370"/>
<dbReference type="Proteomes" id="UP000271573">
    <property type="component" value="Chromosome"/>
</dbReference>
<keyword evidence="8" id="KW-0449">Lipoprotein</keyword>
<feature type="transmembrane region" description="Helical" evidence="7">
    <location>
        <begin position="21"/>
        <end position="39"/>
    </location>
</feature>
<evidence type="ECO:0000256" key="7">
    <source>
        <dbReference type="HAMAP-Rule" id="MF_01147"/>
    </source>
</evidence>
<dbReference type="Pfam" id="PF01790">
    <property type="entry name" value="LGT"/>
    <property type="match status" value="1"/>
</dbReference>
<evidence type="ECO:0000256" key="2">
    <source>
        <dbReference type="ARBA" id="ARBA00022475"/>
    </source>
</evidence>
<feature type="binding site" evidence="7">
    <location>
        <position position="141"/>
    </location>
    <ligand>
        <name>a 1,2-diacyl-sn-glycero-3-phospho-(1'-sn-glycerol)</name>
        <dbReference type="ChEBI" id="CHEBI:64716"/>
    </ligand>
</feature>
<dbReference type="PANTHER" id="PTHR30589">
    <property type="entry name" value="PROLIPOPROTEIN DIACYLGLYCERYL TRANSFERASE"/>
    <property type="match status" value="1"/>
</dbReference>
<dbReference type="GO" id="GO:0042158">
    <property type="term" value="P:lipoprotein biosynthetic process"/>
    <property type="evidence" value="ECO:0007669"/>
    <property type="project" value="UniProtKB-UniRule"/>
</dbReference>
<evidence type="ECO:0000256" key="5">
    <source>
        <dbReference type="ARBA" id="ARBA00022989"/>
    </source>
</evidence>
<evidence type="ECO:0000256" key="3">
    <source>
        <dbReference type="ARBA" id="ARBA00022679"/>
    </source>
</evidence>